<evidence type="ECO:0000313" key="3">
    <source>
        <dbReference type="Proteomes" id="UP000031668"/>
    </source>
</evidence>
<proteinExistence type="predicted"/>
<reference evidence="2 3" key="1">
    <citation type="journal article" date="2014" name="Genome Biol. Evol.">
        <title>The genome of the myxosporean Thelohanellus kitauei shows adaptations to nutrient acquisition within its fish host.</title>
        <authorList>
            <person name="Yang Y."/>
            <person name="Xiong J."/>
            <person name="Zhou Z."/>
            <person name="Huo F."/>
            <person name="Miao W."/>
            <person name="Ran C."/>
            <person name="Liu Y."/>
            <person name="Zhang J."/>
            <person name="Feng J."/>
            <person name="Wang M."/>
            <person name="Wang M."/>
            <person name="Wang L."/>
            <person name="Yao B."/>
        </authorList>
    </citation>
    <scope>NUCLEOTIDE SEQUENCE [LARGE SCALE GENOMIC DNA]</scope>
    <source>
        <strain evidence="2">Wuqing</strain>
    </source>
</reference>
<feature type="region of interest" description="Disordered" evidence="1">
    <location>
        <begin position="1"/>
        <end position="68"/>
    </location>
</feature>
<gene>
    <name evidence="2" type="ORF">RF11_09879</name>
</gene>
<accession>A0A0C2MAP2</accession>
<sequence length="115" mass="12711">MTMISSTEGEPNGISVSEVANSSKSHKSQIDDVQTNEHQSKNNKSFVHSVNTDENSVSSNTETISRNSVSSNLYVDDNGCDNDECRTFDCLYSPLFKNILQDEEKSLLATIKLCL</sequence>
<evidence type="ECO:0000313" key="2">
    <source>
        <dbReference type="EMBL" id="KII64046.1"/>
    </source>
</evidence>
<feature type="compositionally biased region" description="Polar residues" evidence="1">
    <location>
        <begin position="31"/>
        <end position="68"/>
    </location>
</feature>
<name>A0A0C2MAP2_THEKT</name>
<comment type="caution">
    <text evidence="2">The sequence shown here is derived from an EMBL/GenBank/DDBJ whole genome shotgun (WGS) entry which is preliminary data.</text>
</comment>
<dbReference type="Proteomes" id="UP000031668">
    <property type="component" value="Unassembled WGS sequence"/>
</dbReference>
<dbReference type="EMBL" id="JWZT01004473">
    <property type="protein sequence ID" value="KII64046.1"/>
    <property type="molecule type" value="Genomic_DNA"/>
</dbReference>
<feature type="compositionally biased region" description="Polar residues" evidence="1">
    <location>
        <begin position="1"/>
        <end position="23"/>
    </location>
</feature>
<protein>
    <submittedName>
        <fullName evidence="2">Uncharacterized protein</fullName>
    </submittedName>
</protein>
<keyword evidence="3" id="KW-1185">Reference proteome</keyword>
<dbReference type="AlphaFoldDB" id="A0A0C2MAP2"/>
<evidence type="ECO:0000256" key="1">
    <source>
        <dbReference type="SAM" id="MobiDB-lite"/>
    </source>
</evidence>
<organism evidence="2 3">
    <name type="scientific">Thelohanellus kitauei</name>
    <name type="common">Myxosporean</name>
    <dbReference type="NCBI Taxonomy" id="669202"/>
    <lineage>
        <taxon>Eukaryota</taxon>
        <taxon>Metazoa</taxon>
        <taxon>Cnidaria</taxon>
        <taxon>Myxozoa</taxon>
        <taxon>Myxosporea</taxon>
        <taxon>Bivalvulida</taxon>
        <taxon>Platysporina</taxon>
        <taxon>Myxobolidae</taxon>
        <taxon>Thelohanellus</taxon>
    </lineage>
</organism>